<keyword evidence="4" id="KW-0472">Membrane</keyword>
<evidence type="ECO:0000256" key="2">
    <source>
        <dbReference type="ARBA" id="ARBA00022692"/>
    </source>
</evidence>
<dbReference type="EMBL" id="CABEEP010000001">
    <property type="protein sequence ID" value="VTQ60876.1"/>
    <property type="molecule type" value="Genomic_DNA"/>
</dbReference>
<dbReference type="InterPro" id="IPR007269">
    <property type="entry name" value="ICMT_MeTrfase"/>
</dbReference>
<dbReference type="Pfam" id="PF04140">
    <property type="entry name" value="ICMT"/>
    <property type="match status" value="1"/>
</dbReference>
<dbReference type="Gene3D" id="1.20.120.1630">
    <property type="match status" value="1"/>
</dbReference>
<dbReference type="InterPro" id="IPR052527">
    <property type="entry name" value="Metal_cation-efflux_comp"/>
</dbReference>
<sequence length="177" mass="21084">MSQQLYSFFLIIAFVRLYVLKISSKHANQLLHEGAIEYGKTTTKWLAILHTLFYFSAFFEGSIQKTQINWVSWIGFCLILFSFIMLFWVMKLLGKYWSVKLIFEPDHQLIEHWLFQRVKHPNYFLNILPELIGVVLLFHAYVTLIIFILPYSLCLYLRIKKENQLVASIKQKEIKQS</sequence>
<dbReference type="GO" id="GO:0016020">
    <property type="term" value="C:membrane"/>
    <property type="evidence" value="ECO:0007669"/>
    <property type="project" value="UniProtKB-SubCell"/>
</dbReference>
<dbReference type="PANTHER" id="PTHR43847:SF1">
    <property type="entry name" value="BLL3993 PROTEIN"/>
    <property type="match status" value="1"/>
</dbReference>
<comment type="caution">
    <text evidence="5">The sequence shown here is derived from an EMBL/GenBank/DDBJ whole genome shotgun (WGS) entry which is preliminary data.</text>
</comment>
<keyword evidence="3" id="KW-1133">Transmembrane helix</keyword>
<dbReference type="PANTHER" id="PTHR43847">
    <property type="entry name" value="BLL3993 PROTEIN"/>
    <property type="match status" value="1"/>
</dbReference>
<evidence type="ECO:0000256" key="1">
    <source>
        <dbReference type="ARBA" id="ARBA00004141"/>
    </source>
</evidence>
<dbReference type="AlphaFoldDB" id="A0A449E558"/>
<accession>A0A449E558</accession>
<evidence type="ECO:0000313" key="6">
    <source>
        <dbReference type="Proteomes" id="UP000352698"/>
    </source>
</evidence>
<evidence type="ECO:0000256" key="3">
    <source>
        <dbReference type="ARBA" id="ARBA00022989"/>
    </source>
</evidence>
<proteinExistence type="predicted"/>
<dbReference type="RefSeq" id="WP_010738296.1">
    <property type="nucleotide sequence ID" value="NZ_AP027299.1"/>
</dbReference>
<evidence type="ECO:0000256" key="4">
    <source>
        <dbReference type="ARBA" id="ARBA00023136"/>
    </source>
</evidence>
<gene>
    <name evidence="5" type="ORF">NCTC12204_00700</name>
</gene>
<comment type="subcellular location">
    <subcellularLocation>
        <location evidence="1">Membrane</location>
        <topology evidence="1">Multi-pass membrane protein</topology>
    </subcellularLocation>
</comment>
<keyword evidence="2" id="KW-0812">Transmembrane</keyword>
<name>A0A449E558_ENTHR</name>
<protein>
    <submittedName>
        <fullName evidence="5">Uncharacterized protein</fullName>
    </submittedName>
</protein>
<evidence type="ECO:0000313" key="5">
    <source>
        <dbReference type="EMBL" id="VTQ60876.1"/>
    </source>
</evidence>
<dbReference type="Proteomes" id="UP000352698">
    <property type="component" value="Unassembled WGS sequence"/>
</dbReference>
<dbReference type="GO" id="GO:0004671">
    <property type="term" value="F:protein C-terminal S-isoprenylcysteine carboxyl O-methyltransferase activity"/>
    <property type="evidence" value="ECO:0007669"/>
    <property type="project" value="InterPro"/>
</dbReference>
<reference evidence="5 6" key="1">
    <citation type="submission" date="2019-05" db="EMBL/GenBank/DDBJ databases">
        <authorList>
            <consortium name="Pathogen Informatics"/>
        </authorList>
    </citation>
    <scope>NUCLEOTIDE SEQUENCE [LARGE SCALE GENOMIC DNA]</scope>
    <source>
        <strain evidence="5 6">NCTC12204</strain>
    </source>
</reference>
<organism evidence="5 6">
    <name type="scientific">Enterococcus hirae</name>
    <dbReference type="NCBI Taxonomy" id="1354"/>
    <lineage>
        <taxon>Bacteria</taxon>
        <taxon>Bacillati</taxon>
        <taxon>Bacillota</taxon>
        <taxon>Bacilli</taxon>
        <taxon>Lactobacillales</taxon>
        <taxon>Enterococcaceae</taxon>
        <taxon>Enterococcus</taxon>
    </lineage>
</organism>